<dbReference type="SMART" id="SM00635">
    <property type="entry name" value="BID_2"/>
    <property type="match status" value="2"/>
</dbReference>
<protein>
    <submittedName>
        <fullName evidence="2">Ig-like domain protein</fullName>
    </submittedName>
</protein>
<evidence type="ECO:0000259" key="1">
    <source>
        <dbReference type="SMART" id="SM00635"/>
    </source>
</evidence>
<proteinExistence type="predicted"/>
<dbReference type="InterPro" id="IPR008964">
    <property type="entry name" value="Invasin/intimin_cell_adhesion"/>
</dbReference>
<dbReference type="SUPFAM" id="SSF49373">
    <property type="entry name" value="Invasin/intimin cell-adhesion fragments"/>
    <property type="match status" value="2"/>
</dbReference>
<sequence>MKKWKKFTVILLAMIMALAMAAPVSAATVKINKTKVTICTGQTIQLKMVGTKAKPKWSSNSRNAIVNNAGKVTAKARGTATITAKIGKKSYRCSVTVEAPKISSSNISLYKGKTAQLKMLNTKQKYRWSSSNTKVATVSSTGKISGKSAGTAYVFARSASGKTFKCKVTVKNHSNKPKGSITYKTAQTPLGEVIIMTNHYNYAVCVDVSCAFYLKGKMVSVRNEYNTCVIESGRKYVTYLLNMGCTWDSVKVSLKHQKATYMDFNIKNISCSSSWGQNGVVMTVRNKGKRNEGVRIAVVYYKNNKIVGCDDNVFANVQNKGDVDFVESRFPFDSNYNTIIPDRYEVYINKSYAYK</sequence>
<dbReference type="Gene3D" id="2.60.40.1080">
    <property type="match status" value="2"/>
</dbReference>
<dbReference type="EMBL" id="BK032543">
    <property type="protein sequence ID" value="DAF46719.1"/>
    <property type="molecule type" value="Genomic_DNA"/>
</dbReference>
<feature type="domain" description="BIG2" evidence="1">
    <location>
        <begin position="97"/>
        <end position="166"/>
    </location>
</feature>
<dbReference type="Pfam" id="PF22359">
    <property type="entry name" value="Big-like"/>
    <property type="match status" value="1"/>
</dbReference>
<accession>A0A8S5S7R5</accession>
<dbReference type="InterPro" id="IPR054604">
    <property type="entry name" value="SbsC_Big-like"/>
</dbReference>
<reference evidence="2" key="1">
    <citation type="journal article" date="2021" name="Proc. Natl. Acad. Sci. U.S.A.">
        <title>A Catalog of Tens of Thousands of Viruses from Human Metagenomes Reveals Hidden Associations with Chronic Diseases.</title>
        <authorList>
            <person name="Tisza M.J."/>
            <person name="Buck C.B."/>
        </authorList>
    </citation>
    <scope>NUCLEOTIDE SEQUENCE</scope>
    <source>
        <strain evidence="2">CtVDy27</strain>
    </source>
</reference>
<feature type="domain" description="BIG2" evidence="1">
    <location>
        <begin position="25"/>
        <end position="96"/>
    </location>
</feature>
<dbReference type="InterPro" id="IPR003343">
    <property type="entry name" value="Big_2"/>
</dbReference>
<organism evidence="2">
    <name type="scientific">Siphoviridae sp. ctVDy27</name>
    <dbReference type="NCBI Taxonomy" id="2827881"/>
    <lineage>
        <taxon>Viruses</taxon>
        <taxon>Duplodnaviria</taxon>
        <taxon>Heunggongvirae</taxon>
        <taxon>Uroviricota</taxon>
        <taxon>Caudoviricetes</taxon>
    </lineage>
</organism>
<dbReference type="Pfam" id="PF02368">
    <property type="entry name" value="Big_2"/>
    <property type="match status" value="1"/>
</dbReference>
<evidence type="ECO:0000313" key="2">
    <source>
        <dbReference type="EMBL" id="DAF46719.1"/>
    </source>
</evidence>
<name>A0A8S5S7R5_9CAUD</name>